<dbReference type="AlphaFoldDB" id="A0A8E0R101"/>
<proteinExistence type="predicted"/>
<accession>A0A8E0R101</accession>
<protein>
    <submittedName>
        <fullName evidence="1">Uncharacterized protein</fullName>
    </submittedName>
</protein>
<dbReference type="EMBL" id="BBXM02000009">
    <property type="protein sequence ID" value="GIC94072.1"/>
    <property type="molecule type" value="Genomic_DNA"/>
</dbReference>
<evidence type="ECO:0000313" key="2">
    <source>
        <dbReference type="Proteomes" id="UP000036893"/>
    </source>
</evidence>
<dbReference type="GeneID" id="66998044"/>
<dbReference type="RefSeq" id="XP_043151338.1">
    <property type="nucleotide sequence ID" value="XM_043295403.1"/>
</dbReference>
<dbReference type="Proteomes" id="UP000036893">
    <property type="component" value="Unassembled WGS sequence"/>
</dbReference>
<reference evidence="1" key="2">
    <citation type="submission" date="2021-01" db="EMBL/GenBank/DDBJ databases">
        <title>Pan-genome distribution and transcriptional activeness of fungal secondary metabolism genes in Aspergillus section Fumigati.</title>
        <authorList>
            <person name="Takahashi H."/>
            <person name="Umemura M."/>
            <person name="Ninomiya A."/>
            <person name="Kusuya Y."/>
            <person name="Urayama S."/>
            <person name="Shimizu M."/>
            <person name="Watanabe A."/>
            <person name="Kamei K."/>
            <person name="Yaguchi T."/>
            <person name="Hagiwara D."/>
        </authorList>
    </citation>
    <scope>NUCLEOTIDE SEQUENCE</scope>
    <source>
        <strain evidence="1">IFM 46973</strain>
    </source>
</reference>
<name>A0A8E0R101_9EURO</name>
<comment type="caution">
    <text evidence="1">The sequence shown here is derived from an EMBL/GenBank/DDBJ whole genome shotgun (WGS) entry which is preliminary data.</text>
</comment>
<evidence type="ECO:0000313" key="1">
    <source>
        <dbReference type="EMBL" id="GIC94072.1"/>
    </source>
</evidence>
<gene>
    <name evidence="1" type="ORF">Aud_010567</name>
</gene>
<organism evidence="1 2">
    <name type="scientific">Aspergillus udagawae</name>
    <dbReference type="NCBI Taxonomy" id="91492"/>
    <lineage>
        <taxon>Eukaryota</taxon>
        <taxon>Fungi</taxon>
        <taxon>Dikarya</taxon>
        <taxon>Ascomycota</taxon>
        <taxon>Pezizomycotina</taxon>
        <taxon>Eurotiomycetes</taxon>
        <taxon>Eurotiomycetidae</taxon>
        <taxon>Eurotiales</taxon>
        <taxon>Aspergillaceae</taxon>
        <taxon>Aspergillus</taxon>
        <taxon>Aspergillus subgen. Fumigati</taxon>
    </lineage>
</organism>
<sequence>MWAGGTLAAIEANRHELGSVVWLTYLPDIQTLIVKVPSREHGIGYSNIGQLLAQKVGHFYGRKCESSLNRTAKYLRIVGLWSNDALLSREKVIGSLEEYETAVNIIRLKTLVYFHLIDERLPLKLAQTLGASLTSKDEMFLQLPPGIANNPDEWLLLVAPMKYGPIHNKHRWLLGLDLRQRAQAHYQASISKVFFRFAILSVHH</sequence>
<reference evidence="1" key="1">
    <citation type="journal article" date="2015" name="Genome Announc.">
        <title>Draft Genome Sequence of the Pathogenic Filamentous Fungus Aspergillus udagawae Strain IFM 46973T.</title>
        <authorList>
            <person name="Kusuya Y."/>
            <person name="Takahashi-Nakaguchi A."/>
            <person name="Takahashi H."/>
            <person name="Yaguchi T."/>
        </authorList>
    </citation>
    <scope>NUCLEOTIDE SEQUENCE</scope>
    <source>
        <strain evidence="1">IFM 46973</strain>
    </source>
</reference>